<dbReference type="GO" id="GO:0034599">
    <property type="term" value="P:cellular response to oxidative stress"/>
    <property type="evidence" value="ECO:0007669"/>
    <property type="project" value="TreeGrafter"/>
</dbReference>
<dbReference type="InterPro" id="IPR000889">
    <property type="entry name" value="Glutathione_peroxidase"/>
</dbReference>
<keyword evidence="3 5" id="KW-0560">Oxidoreductase</keyword>
<dbReference type="InterPro" id="IPR036249">
    <property type="entry name" value="Thioredoxin-like_sf"/>
</dbReference>
<keyword evidence="2 5" id="KW-0575">Peroxidase</keyword>
<dbReference type="Pfam" id="PF00255">
    <property type="entry name" value="GSHPx"/>
    <property type="match status" value="1"/>
</dbReference>
<dbReference type="InterPro" id="IPR013766">
    <property type="entry name" value="Thioredoxin_domain"/>
</dbReference>
<evidence type="ECO:0000256" key="3">
    <source>
        <dbReference type="ARBA" id="ARBA00023002"/>
    </source>
</evidence>
<protein>
    <recommendedName>
        <fullName evidence="5">Glutathione peroxidase</fullName>
    </recommendedName>
</protein>
<dbReference type="Gene3D" id="3.40.30.10">
    <property type="entry name" value="Glutaredoxin"/>
    <property type="match status" value="1"/>
</dbReference>
<dbReference type="PROSITE" id="PS51355">
    <property type="entry name" value="GLUTATHIONE_PEROXID_3"/>
    <property type="match status" value="1"/>
</dbReference>
<keyword evidence="8" id="KW-1185">Reference proteome</keyword>
<reference evidence="7 8" key="1">
    <citation type="journal article" date="2014" name="PLoS ONE">
        <title>Reduction of Hydrogen Peroxide Accumulation and Toxicity by a Catalase from Mycoplasma iowae.</title>
        <authorList>
            <person name="Pritchard R.E."/>
            <person name="Prassinos A.J."/>
            <person name="Osborne J.D."/>
            <person name="Raviv Z."/>
            <person name="Balish M.F."/>
        </authorList>
    </citation>
    <scope>NUCLEOTIDE SEQUENCE [LARGE SCALE GENOMIC DNA]</scope>
    <source>
        <strain evidence="7 8">DK-CPA</strain>
    </source>
</reference>
<comment type="caution">
    <text evidence="7">The sequence shown here is derived from an EMBL/GenBank/DDBJ whole genome shotgun (WGS) entry which is preliminary data.</text>
</comment>
<dbReference type="PRINTS" id="PR01011">
    <property type="entry name" value="GLUTPROXDASE"/>
</dbReference>
<dbReference type="CDD" id="cd00340">
    <property type="entry name" value="GSH_Peroxidase"/>
    <property type="match status" value="1"/>
</dbReference>
<dbReference type="PANTHER" id="PTHR11592">
    <property type="entry name" value="GLUTATHIONE PEROXIDASE"/>
    <property type="match status" value="1"/>
</dbReference>
<dbReference type="Proteomes" id="UP000028523">
    <property type="component" value="Unassembled WGS sequence"/>
</dbReference>
<dbReference type="PROSITE" id="PS00763">
    <property type="entry name" value="GLUTATHIONE_PEROXID_2"/>
    <property type="match status" value="1"/>
</dbReference>
<dbReference type="EMBL" id="AWQU01000088">
    <property type="protein sequence ID" value="KFB07251.1"/>
    <property type="molecule type" value="Genomic_DNA"/>
</dbReference>
<dbReference type="PROSITE" id="PS00460">
    <property type="entry name" value="GLUTATHIONE_PEROXID_1"/>
    <property type="match status" value="1"/>
</dbReference>
<dbReference type="GO" id="GO:0004601">
    <property type="term" value="F:peroxidase activity"/>
    <property type="evidence" value="ECO:0007669"/>
    <property type="project" value="UniProtKB-KW"/>
</dbReference>
<gene>
    <name evidence="7" type="primary">btuE</name>
    <name evidence="7" type="ORF">P271_77</name>
</gene>
<evidence type="ECO:0000256" key="1">
    <source>
        <dbReference type="ARBA" id="ARBA00006926"/>
    </source>
</evidence>
<feature type="active site" evidence="4">
    <location>
        <position position="37"/>
    </location>
</feature>
<dbReference type="InterPro" id="IPR029759">
    <property type="entry name" value="GPX_AS"/>
</dbReference>
<proteinExistence type="inferred from homology"/>
<evidence type="ECO:0000313" key="7">
    <source>
        <dbReference type="EMBL" id="KFB07251.1"/>
    </source>
</evidence>
<comment type="similarity">
    <text evidence="1 5">Belongs to the glutathione peroxidase family.</text>
</comment>
<evidence type="ECO:0000256" key="5">
    <source>
        <dbReference type="RuleBase" id="RU000499"/>
    </source>
</evidence>
<accession>A0A084U2R5</accession>
<dbReference type="InterPro" id="IPR029760">
    <property type="entry name" value="GPX_CS"/>
</dbReference>
<dbReference type="FunFam" id="3.40.30.10:FF:000010">
    <property type="entry name" value="Glutathione peroxidase"/>
    <property type="match status" value="1"/>
</dbReference>
<dbReference type="SUPFAM" id="SSF52833">
    <property type="entry name" value="Thioredoxin-like"/>
    <property type="match status" value="1"/>
</dbReference>
<dbReference type="AlphaFoldDB" id="A0A084U2R5"/>
<sequence length="162" mass="19099">MSMSIYDFVVKDIKGNDVSLSKYKNKVMIIVNVASKCGNTKQYEELQNLYDKYKDDGLVILGFPCNQFFMQEPKSNEEILEFCQTKYNVTFDMFAKIKVNGKEGVEPLYDFLKNEIKWTERAKNVKWNFEKFLVDKNGKVVDRIMPKVTPFEIEDKIKKLLY</sequence>
<organism evidence="7 8">
    <name type="scientific">Malacoplasma iowae DK-CPA</name>
    <dbReference type="NCBI Taxonomy" id="1394179"/>
    <lineage>
        <taxon>Bacteria</taxon>
        <taxon>Bacillati</taxon>
        <taxon>Mycoplasmatota</taxon>
        <taxon>Mycoplasmoidales</taxon>
        <taxon>Mycoplasmoidaceae</taxon>
        <taxon>Malacoplasma</taxon>
    </lineage>
</organism>
<evidence type="ECO:0000256" key="2">
    <source>
        <dbReference type="ARBA" id="ARBA00022559"/>
    </source>
</evidence>
<evidence type="ECO:0000313" key="8">
    <source>
        <dbReference type="Proteomes" id="UP000028523"/>
    </source>
</evidence>
<evidence type="ECO:0000259" key="6">
    <source>
        <dbReference type="PROSITE" id="PS51352"/>
    </source>
</evidence>
<dbReference type="PIRSF" id="PIRSF000303">
    <property type="entry name" value="Glutathion_perox"/>
    <property type="match status" value="1"/>
</dbReference>
<evidence type="ECO:0000256" key="4">
    <source>
        <dbReference type="PIRSR" id="PIRSR000303-1"/>
    </source>
</evidence>
<dbReference type="PANTHER" id="PTHR11592:SF78">
    <property type="entry name" value="GLUTATHIONE PEROXIDASE"/>
    <property type="match status" value="1"/>
</dbReference>
<name>A0A084U2R5_MALIO</name>
<feature type="domain" description="Thioredoxin" evidence="6">
    <location>
        <begin position="1"/>
        <end position="162"/>
    </location>
</feature>
<dbReference type="PROSITE" id="PS51352">
    <property type="entry name" value="THIOREDOXIN_2"/>
    <property type="match status" value="1"/>
</dbReference>